<sequence>MNIKFVFYITVCFFLLWQKSFSQGPVSVDPLTGTASINIPIYTLKSGQVVVPISLSYSSTGVKPKDVEGTAGMNWQLNAGGQISRVVRGLPDDCTKDNANNILYGWMSTNDTYPQYISGFTIQNDGLFNTCTDETNDITYINNFFPYNNDSEPDMFYVNAPGLSCQLVYDRSTSPAQFRPVSYQDLKISTVLLANGNIFSFSITNDRGITYVFGNPEYTTQTTSGGSQTYFTTKYKQYQHGITFADSWDLSSITDATGNGVLLSYTTASPRTGTDKVSLYVSGASTASLQYNIVQTTTPLTLTAITTTNVWGASQPINISFTWIAASWQAASGGTSGTNQTVISSINAPGRTFTFNYSGVPYNTGYVRYFLRNFNDDNYAISCTPVNYNFSYYGETQPTTGNYTTALPDSTTFQQDYWGYYAASSNTSLMPKIMMLPTAGGYRYANYQPTLAGNYTYINSGNSRAADPVNVIDGSLSKITYATGGSTSIVYESNDYLDVPSNTTIQGGGIRVKQLIDNDNVTGQSITRNYTYLGSTGLSSGKPITLPAYAFTLPYTGGATGQSEWNLATVTSDNDLSAEDHTIMYTNVKVSQTGAGSVQYQYLVPGTYWDASAAPACAGCSTEWSPTIDYIARTGCTTTAPWLVTNSTNSYPFIPNPNYDFERGLPQKVITTNDAGTKVSESDYTYSRSFSPSVMTAFKTDDEIDGSLLVEGYDKYLIYYNTSELTASESKTVYDSQNLSLQQTTTTNYTYGSSNHKLLTQRQATNSDGSILTTHYTYVKDYLQSATNSNANINALYNLQLQNINAPVESYQQVTRNSTTLTTGGSLSLYNAFTAGSTTNYLPSQQFKFVLPQGGSFTPMSISGQTLTKDGNYPVLPSANYDQYDGDGMLQTADDGHNHITTTFTEDNYGNPIIAFNNANYNEVAFNDFDSSFPPPTPVFSVTGSGSTNITGHTGKGYNLGSTQTLTQAITKNTKAQNYIFSIWASPTSVPTTITITLTSGSTSIVKTIVFSTAGAWQYGEVKIPLTGLAGTFTATVTTSAAVVIDDVILYPDIATATSFAYDPTTHYKIAQTNTNGISAYYTNDQWGRLLLQFDQDKNIVLKKAYMTPQNVADYGTPVISTNQQQITTATPVNFLVTIAGIDGCSAVGLVYNWDFGDGTTGQTATHTYALPGTYTVKLTVTSPYFPTKIAVPINVTVIQATGTINYSNNSTINNTSISAITFTNSSHTYNFTGSTLNGAAIANGTYTITITVTGTGFNHLEVYDNNDMGDSQCLGVQSTYTITATVAVNGTLNIVLTTAGCGTIGS</sequence>
<comment type="caution">
    <text evidence="2">The sequence shown here is derived from an EMBL/GenBank/DDBJ whole genome shotgun (WGS) entry which is preliminary data.</text>
</comment>
<protein>
    <submittedName>
        <fullName evidence="2">PKD domain-containing protein</fullName>
    </submittedName>
</protein>
<keyword evidence="3" id="KW-1185">Reference proteome</keyword>
<evidence type="ECO:0000313" key="3">
    <source>
        <dbReference type="Proteomes" id="UP000317010"/>
    </source>
</evidence>
<reference evidence="2 3" key="1">
    <citation type="submission" date="2019-07" db="EMBL/GenBank/DDBJ databases">
        <title>Genomic Encyclopedia of Archaeal and Bacterial Type Strains, Phase II (KMG-II): from individual species to whole genera.</title>
        <authorList>
            <person name="Goeker M."/>
        </authorList>
    </citation>
    <scope>NUCLEOTIDE SEQUENCE [LARGE SCALE GENOMIC DNA]</scope>
    <source>
        <strain evidence="2 3">ATCC BAA-1854</strain>
    </source>
</reference>
<organism evidence="2 3">
    <name type="scientific">Mucilaginibacter frigoritolerans</name>
    <dbReference type="NCBI Taxonomy" id="652788"/>
    <lineage>
        <taxon>Bacteria</taxon>
        <taxon>Pseudomonadati</taxon>
        <taxon>Bacteroidota</taxon>
        <taxon>Sphingobacteriia</taxon>
        <taxon>Sphingobacteriales</taxon>
        <taxon>Sphingobacteriaceae</taxon>
        <taxon>Mucilaginibacter</taxon>
    </lineage>
</organism>
<dbReference type="PROSITE" id="PS50093">
    <property type="entry name" value="PKD"/>
    <property type="match status" value="1"/>
</dbReference>
<dbReference type="OrthoDB" id="9814627at2"/>
<dbReference type="InterPro" id="IPR020845">
    <property type="entry name" value="AMP-binding_CS"/>
</dbReference>
<dbReference type="RefSeq" id="WP_144916003.1">
    <property type="nucleotide sequence ID" value="NZ_VLLI01000015.1"/>
</dbReference>
<dbReference type="Gene3D" id="2.60.40.10">
    <property type="entry name" value="Immunoglobulins"/>
    <property type="match status" value="1"/>
</dbReference>
<evidence type="ECO:0000313" key="2">
    <source>
        <dbReference type="EMBL" id="TWI95612.1"/>
    </source>
</evidence>
<accession>A0A562TQ09</accession>
<dbReference type="InterPro" id="IPR013783">
    <property type="entry name" value="Ig-like_fold"/>
</dbReference>
<dbReference type="InterPro" id="IPR035986">
    <property type="entry name" value="PKD_dom_sf"/>
</dbReference>
<dbReference type="SUPFAM" id="SSF49299">
    <property type="entry name" value="PKD domain"/>
    <property type="match status" value="1"/>
</dbReference>
<dbReference type="EMBL" id="VLLI01000015">
    <property type="protein sequence ID" value="TWI95612.1"/>
    <property type="molecule type" value="Genomic_DNA"/>
</dbReference>
<dbReference type="SMART" id="SM00089">
    <property type="entry name" value="PKD"/>
    <property type="match status" value="1"/>
</dbReference>
<dbReference type="Pfam" id="PF18911">
    <property type="entry name" value="PKD_4"/>
    <property type="match status" value="1"/>
</dbReference>
<dbReference type="Proteomes" id="UP000317010">
    <property type="component" value="Unassembled WGS sequence"/>
</dbReference>
<dbReference type="PROSITE" id="PS00455">
    <property type="entry name" value="AMP_BINDING"/>
    <property type="match status" value="1"/>
</dbReference>
<name>A0A562TQ09_9SPHI</name>
<dbReference type="CDD" id="cd00146">
    <property type="entry name" value="PKD"/>
    <property type="match status" value="1"/>
</dbReference>
<proteinExistence type="predicted"/>
<evidence type="ECO:0000259" key="1">
    <source>
        <dbReference type="PROSITE" id="PS50093"/>
    </source>
</evidence>
<feature type="domain" description="PKD" evidence="1">
    <location>
        <begin position="1152"/>
        <end position="1183"/>
    </location>
</feature>
<gene>
    <name evidence="2" type="ORF">JN11_04351</name>
</gene>
<dbReference type="InterPro" id="IPR022409">
    <property type="entry name" value="PKD/Chitinase_dom"/>
</dbReference>
<dbReference type="InterPro" id="IPR000601">
    <property type="entry name" value="PKD_dom"/>
</dbReference>